<dbReference type="AlphaFoldDB" id="A0A1J1GS74"/>
<comment type="similarity">
    <text evidence="1">Belongs to the proteasome inhibitor PI31 family.</text>
</comment>
<dbReference type="GeneID" id="39732394"/>
<evidence type="ECO:0000313" key="4">
    <source>
        <dbReference type="EMBL" id="CRG94160.1"/>
    </source>
</evidence>
<comment type="caution">
    <text evidence="4">The sequence shown here is derived from an EMBL/GenBank/DDBJ whole genome shotgun (WGS) entry which is preliminary data.</text>
</comment>
<dbReference type="InterPro" id="IPR021625">
    <property type="entry name" value="PI31_Prot_N"/>
</dbReference>
<evidence type="ECO:0000313" key="5">
    <source>
        <dbReference type="Proteomes" id="UP000220797"/>
    </source>
</evidence>
<dbReference type="PANTHER" id="PTHR13266:SF1">
    <property type="entry name" value="PROTEASOME INHIBITOR PI31 SUBUNIT"/>
    <property type="match status" value="1"/>
</dbReference>
<dbReference type="GO" id="GO:0043161">
    <property type="term" value="P:proteasome-mediated ubiquitin-dependent protein catabolic process"/>
    <property type="evidence" value="ECO:0007669"/>
    <property type="project" value="InterPro"/>
</dbReference>
<gene>
    <name evidence="4" type="ORF">PGAL8A_00386400</name>
</gene>
<dbReference type="InterPro" id="IPR045128">
    <property type="entry name" value="PI31-like"/>
</dbReference>
<evidence type="ECO:0000256" key="1">
    <source>
        <dbReference type="ARBA" id="ARBA00006405"/>
    </source>
</evidence>
<feature type="domain" description="PI31 proteasome regulator N-terminal" evidence="3">
    <location>
        <begin position="20"/>
        <end position="172"/>
    </location>
</feature>
<dbReference type="GO" id="GO:0004866">
    <property type="term" value="F:endopeptidase inhibitor activity"/>
    <property type="evidence" value="ECO:0007669"/>
    <property type="project" value="InterPro"/>
</dbReference>
<dbReference type="Gene3D" id="3.40.1000.30">
    <property type="match status" value="1"/>
</dbReference>
<reference evidence="4" key="1">
    <citation type="submission" date="2015-04" db="EMBL/GenBank/DDBJ databases">
        <authorList>
            <consortium name="Pathogen Informatics"/>
        </authorList>
    </citation>
    <scope>NUCLEOTIDE SEQUENCE [LARGE SCALE GENOMIC DNA]</scope>
    <source>
        <strain evidence="4">8A</strain>
    </source>
</reference>
<organism evidence="4 5">
    <name type="scientific">Plasmodium gallinaceum</name>
    <dbReference type="NCBI Taxonomy" id="5849"/>
    <lineage>
        <taxon>Eukaryota</taxon>
        <taxon>Sar</taxon>
        <taxon>Alveolata</taxon>
        <taxon>Apicomplexa</taxon>
        <taxon>Aconoidasida</taxon>
        <taxon>Haemosporida</taxon>
        <taxon>Plasmodiidae</taxon>
        <taxon>Plasmodium</taxon>
        <taxon>Plasmodium (Haemamoeba)</taxon>
    </lineage>
</organism>
<dbReference type="RefSeq" id="XP_028526981.1">
    <property type="nucleotide sequence ID" value="XM_028670206.1"/>
</dbReference>
<protein>
    <recommendedName>
        <fullName evidence="3">PI31 proteasome regulator N-terminal domain-containing protein</fullName>
    </recommendedName>
</protein>
<dbReference type="GO" id="GO:0070628">
    <property type="term" value="F:proteasome binding"/>
    <property type="evidence" value="ECO:0007669"/>
    <property type="project" value="InterPro"/>
</dbReference>
<name>A0A1J1GS74_PLAGA</name>
<keyword evidence="2" id="KW-0647">Proteasome</keyword>
<dbReference type="Proteomes" id="UP000220797">
    <property type="component" value="Unassembled WGS sequence"/>
</dbReference>
<dbReference type="VEuPathDB" id="PlasmoDB:PGAL8A_00386400"/>
<dbReference type="OrthoDB" id="370646at2759"/>
<sequence>MKMRVHNTFKDLIKFNDNLKKEEILILFFHSSILDHNFIYELEDKKKSLIIENENMKISEGYIRYIADNNKEKVFIGRILIDPEWRKNSNNYNFIYKNHENNNRYILNISKIDNSLVLHVINISEPSSIHSVTIKINEYIKNNNEINIENIEESIKIQKLENIFQTHILGNMKFNHNSNVASTNLINKFNVNELPNPKNNIRQDSHFIKNFNDDNFDDKNPVIRESILPNYIKQIPILKPDGLLVGPNNRFFDPKNLRYDPIGPFGLEPNADTPTKFPDNFPF</sequence>
<accession>A0A1J1GS74</accession>
<dbReference type="GO" id="GO:0000502">
    <property type="term" value="C:proteasome complex"/>
    <property type="evidence" value="ECO:0007669"/>
    <property type="project" value="UniProtKB-KW"/>
</dbReference>
<dbReference type="PANTHER" id="PTHR13266">
    <property type="entry name" value="PROTEASOME INHIBITOR"/>
    <property type="match status" value="1"/>
</dbReference>
<evidence type="ECO:0000256" key="2">
    <source>
        <dbReference type="ARBA" id="ARBA00022942"/>
    </source>
</evidence>
<evidence type="ECO:0000259" key="3">
    <source>
        <dbReference type="Pfam" id="PF11566"/>
    </source>
</evidence>
<dbReference type="Pfam" id="PF11566">
    <property type="entry name" value="PI31_Prot_N"/>
    <property type="match status" value="1"/>
</dbReference>
<proteinExistence type="inferred from homology"/>
<keyword evidence="5" id="KW-1185">Reference proteome</keyword>
<dbReference type="EMBL" id="CVMV01000022">
    <property type="protein sequence ID" value="CRG94160.1"/>
    <property type="molecule type" value="Genomic_DNA"/>
</dbReference>